<name>A0A671VI67_SPAAU</name>
<keyword evidence="9" id="KW-1185">Reference proteome</keyword>
<dbReference type="GO" id="GO:0003735">
    <property type="term" value="F:structural constituent of ribosome"/>
    <property type="evidence" value="ECO:0007669"/>
    <property type="project" value="TreeGrafter"/>
</dbReference>
<evidence type="ECO:0000256" key="5">
    <source>
        <dbReference type="ARBA" id="ARBA00023274"/>
    </source>
</evidence>
<dbReference type="Ensembl" id="ENSSAUT00010027626.1">
    <property type="protein sequence ID" value="ENSSAUP00010026155.1"/>
    <property type="gene ID" value="ENSSAUG00010011369.1"/>
</dbReference>
<reference evidence="8" key="3">
    <citation type="submission" date="2025-09" db="UniProtKB">
        <authorList>
            <consortium name="Ensembl"/>
        </authorList>
    </citation>
    <scope>IDENTIFICATION</scope>
</reference>
<reference evidence="8" key="1">
    <citation type="submission" date="2021-04" db="EMBL/GenBank/DDBJ databases">
        <authorList>
            <consortium name="Wellcome Sanger Institute Data Sharing"/>
        </authorList>
    </citation>
    <scope>NUCLEOTIDE SEQUENCE [LARGE SCALE GENOMIC DNA]</scope>
</reference>
<dbReference type="InterPro" id="IPR013870">
    <property type="entry name" value="Ribosomal_mL54"/>
</dbReference>
<accession>A0A671VI67</accession>
<organism evidence="8 9">
    <name type="scientific">Sparus aurata</name>
    <name type="common">Gilthead sea bream</name>
    <dbReference type="NCBI Taxonomy" id="8175"/>
    <lineage>
        <taxon>Eukaryota</taxon>
        <taxon>Metazoa</taxon>
        <taxon>Chordata</taxon>
        <taxon>Craniata</taxon>
        <taxon>Vertebrata</taxon>
        <taxon>Euteleostomi</taxon>
        <taxon>Actinopterygii</taxon>
        <taxon>Neopterygii</taxon>
        <taxon>Teleostei</taxon>
        <taxon>Neoteleostei</taxon>
        <taxon>Acanthomorphata</taxon>
        <taxon>Eupercaria</taxon>
        <taxon>Spariformes</taxon>
        <taxon>Sparidae</taxon>
        <taxon>Sparus</taxon>
    </lineage>
</organism>
<keyword evidence="2" id="KW-0809">Transit peptide</keyword>
<dbReference type="InParanoid" id="A0A671VI67"/>
<evidence type="ECO:0000256" key="7">
    <source>
        <dbReference type="ARBA" id="ARBA00035179"/>
    </source>
</evidence>
<evidence type="ECO:0000256" key="1">
    <source>
        <dbReference type="ARBA" id="ARBA00004173"/>
    </source>
</evidence>
<evidence type="ECO:0000256" key="4">
    <source>
        <dbReference type="ARBA" id="ARBA00023128"/>
    </source>
</evidence>
<comment type="similarity">
    <text evidence="6">Belongs to the mitochondrion-specific ribosomal protein mL54 family.</text>
</comment>
<sequence length="193" mass="21739">MLAACVSCVALCPPVQRGAVDYLHSAKSQAENGSGRNYESQTVAWCSANVTLQYKMSGYSLFRIVTLTRSITNNAATSLCRTSTLNRTQTCGYAKKVAAKGKSKGMMKEEVKGPEVCKDPIRLTSYAVGANILKQGEDPQLKPNDQYPEWLFQLNLGEPKKLQELDPDGWKYWKRLRKENIWRFNKIHKGKKM</sequence>
<dbReference type="PANTHER" id="PTHR28595">
    <property type="entry name" value="39S RIBOSOMAL PROTEIN L54, MITOCHONDRIAL"/>
    <property type="match status" value="1"/>
</dbReference>
<dbReference type="AlphaFoldDB" id="A0A671VI67"/>
<keyword evidence="3" id="KW-0689">Ribosomal protein</keyword>
<evidence type="ECO:0000256" key="3">
    <source>
        <dbReference type="ARBA" id="ARBA00022980"/>
    </source>
</evidence>
<protein>
    <recommendedName>
        <fullName evidence="7">Large ribosomal subunit protein mL54</fullName>
    </recommendedName>
</protein>
<proteinExistence type="inferred from homology"/>
<reference evidence="8" key="2">
    <citation type="submission" date="2025-08" db="UniProtKB">
        <authorList>
            <consortium name="Ensembl"/>
        </authorList>
    </citation>
    <scope>IDENTIFICATION</scope>
</reference>
<dbReference type="GO" id="GO:0005762">
    <property type="term" value="C:mitochondrial large ribosomal subunit"/>
    <property type="evidence" value="ECO:0007669"/>
    <property type="project" value="TreeGrafter"/>
</dbReference>
<keyword evidence="4" id="KW-0496">Mitochondrion</keyword>
<evidence type="ECO:0000256" key="6">
    <source>
        <dbReference type="ARBA" id="ARBA00033752"/>
    </source>
</evidence>
<dbReference type="GeneTree" id="ENSGT00390000001201"/>
<gene>
    <name evidence="8" type="primary">MRPL54</name>
    <name evidence="8" type="synonym">mrpl54</name>
</gene>
<dbReference type="PANTHER" id="PTHR28595:SF1">
    <property type="entry name" value="LARGE RIBOSOMAL SUBUNIT PROTEIN ML54"/>
    <property type="match status" value="1"/>
</dbReference>
<keyword evidence="5" id="KW-0687">Ribonucleoprotein</keyword>
<evidence type="ECO:0000313" key="9">
    <source>
        <dbReference type="Proteomes" id="UP000472265"/>
    </source>
</evidence>
<dbReference type="Pfam" id="PF08561">
    <property type="entry name" value="Ribosomal_L37"/>
    <property type="match status" value="1"/>
</dbReference>
<dbReference type="Proteomes" id="UP000472265">
    <property type="component" value="Chromosome 11"/>
</dbReference>
<comment type="subcellular location">
    <subcellularLocation>
        <location evidence="1">Mitochondrion</location>
    </subcellularLocation>
</comment>
<evidence type="ECO:0000313" key="8">
    <source>
        <dbReference type="Ensembl" id="ENSSAUP00010026155.1"/>
    </source>
</evidence>
<dbReference type="FunCoup" id="A0A671VI67">
    <property type="interactions" value="595"/>
</dbReference>
<evidence type="ECO:0000256" key="2">
    <source>
        <dbReference type="ARBA" id="ARBA00022946"/>
    </source>
</evidence>